<dbReference type="PROSITE" id="PS51257">
    <property type="entry name" value="PROKAR_LIPOPROTEIN"/>
    <property type="match status" value="1"/>
</dbReference>
<feature type="domain" description="GP-PDE" evidence="8">
    <location>
        <begin position="45"/>
        <end position="370"/>
    </location>
</feature>
<keyword evidence="3 7" id="KW-0732">Signal</keyword>
<dbReference type="PROSITE" id="PS51704">
    <property type="entry name" value="GP_PDE"/>
    <property type="match status" value="1"/>
</dbReference>
<dbReference type="SUPFAM" id="SSF51695">
    <property type="entry name" value="PLC-like phosphodiesterases"/>
    <property type="match status" value="1"/>
</dbReference>
<evidence type="ECO:0000256" key="4">
    <source>
        <dbReference type="ARBA" id="ARBA00022798"/>
    </source>
</evidence>
<keyword evidence="5" id="KW-0378">Hydrolase</keyword>
<dbReference type="EC" id="3.1.4.46" evidence="2"/>
<feature type="signal peptide" evidence="7">
    <location>
        <begin position="1"/>
        <end position="22"/>
    </location>
</feature>
<organism evidence="9 10">
    <name type="scientific">Pseudonocardia eucalypti</name>
    <dbReference type="NCBI Taxonomy" id="648755"/>
    <lineage>
        <taxon>Bacteria</taxon>
        <taxon>Bacillati</taxon>
        <taxon>Actinomycetota</taxon>
        <taxon>Actinomycetes</taxon>
        <taxon>Pseudonocardiales</taxon>
        <taxon>Pseudonocardiaceae</taxon>
        <taxon>Pseudonocardia</taxon>
    </lineage>
</organism>
<name>A0ABP9R0P2_9PSEU</name>
<dbReference type="Proteomes" id="UP001428817">
    <property type="component" value="Unassembled WGS sequence"/>
</dbReference>
<gene>
    <name evidence="9" type="ORF">GCM10023321_66970</name>
</gene>
<dbReference type="PANTHER" id="PTHR43620">
    <property type="entry name" value="GLYCEROPHOSPHORYL DIESTER PHOSPHODIESTERASE"/>
    <property type="match status" value="1"/>
</dbReference>
<protein>
    <recommendedName>
        <fullName evidence="2">glycerophosphodiester phosphodiesterase</fullName>
        <ecNumber evidence="2">3.1.4.46</ecNumber>
    </recommendedName>
</protein>
<evidence type="ECO:0000256" key="1">
    <source>
        <dbReference type="ARBA" id="ARBA00007277"/>
    </source>
</evidence>
<dbReference type="InterPro" id="IPR017946">
    <property type="entry name" value="PLC-like_Pdiesterase_TIM-brl"/>
</dbReference>
<reference evidence="10" key="1">
    <citation type="journal article" date="2019" name="Int. J. Syst. Evol. Microbiol.">
        <title>The Global Catalogue of Microorganisms (GCM) 10K type strain sequencing project: providing services to taxonomists for standard genome sequencing and annotation.</title>
        <authorList>
            <consortium name="The Broad Institute Genomics Platform"/>
            <consortium name="The Broad Institute Genome Sequencing Center for Infectious Disease"/>
            <person name="Wu L."/>
            <person name="Ma J."/>
        </authorList>
    </citation>
    <scope>NUCLEOTIDE SEQUENCE [LARGE SCALE GENOMIC DNA]</scope>
    <source>
        <strain evidence="10">JCM 18303</strain>
    </source>
</reference>
<evidence type="ECO:0000259" key="8">
    <source>
        <dbReference type="PROSITE" id="PS51704"/>
    </source>
</evidence>
<proteinExistence type="inferred from homology"/>
<evidence type="ECO:0000256" key="5">
    <source>
        <dbReference type="ARBA" id="ARBA00022801"/>
    </source>
</evidence>
<keyword evidence="10" id="KW-1185">Reference proteome</keyword>
<evidence type="ECO:0000256" key="2">
    <source>
        <dbReference type="ARBA" id="ARBA00012247"/>
    </source>
</evidence>
<comment type="similarity">
    <text evidence="1">Belongs to the glycerophosphoryl diester phosphodiesterase family.</text>
</comment>
<evidence type="ECO:0000256" key="7">
    <source>
        <dbReference type="SAM" id="SignalP"/>
    </source>
</evidence>
<evidence type="ECO:0000256" key="6">
    <source>
        <dbReference type="ARBA" id="ARBA00047512"/>
    </source>
</evidence>
<dbReference type="CDD" id="cd08602">
    <property type="entry name" value="GDPD_ScGlpQ1_like"/>
    <property type="match status" value="1"/>
</dbReference>
<comment type="caution">
    <text evidence="9">The sequence shown here is derived from an EMBL/GenBank/DDBJ whole genome shotgun (WGS) entry which is preliminary data.</text>
</comment>
<accession>A0ABP9R0P2</accession>
<dbReference type="PANTHER" id="PTHR43620:SF7">
    <property type="entry name" value="GLYCEROPHOSPHODIESTER PHOSPHODIESTERASE GDPD5-RELATED"/>
    <property type="match status" value="1"/>
</dbReference>
<dbReference type="Pfam" id="PF03009">
    <property type="entry name" value="GDPD"/>
    <property type="match status" value="1"/>
</dbReference>
<sequence>MSIATRPLAWLLLATTFTMVSACGGNGGSGQPAAAGAPAPETAGPLIIGHRGASGYRPEHTLASYELAARMGADYIEPDLVSTKDGQLVARHEPEIGGTTDVAAHPEFASRKTTKTVDGTAMTGWFTEDFTLAELRTLRATERIPEVRARNTMYNGRFQIPTFQEVIDLRNRLSAELHREIGIYPETKHPTYFRSVGLPVEPGLVDALNRNGLNRPDAKVFVQSFETGNLRELHKELKVPLIQLIDSSGAPADLVAAGDKRTYADLVTPAGLAEIAKYARGIGPAKTYIVPTSADGVAGAPTTLIADAHRAGLLVHPFTFRNENQFLPADLRSSANPTDYGRAIDEDIQYFKLGVDGIFTDNTDTAVEARREFRTP</sequence>
<evidence type="ECO:0000313" key="9">
    <source>
        <dbReference type="EMBL" id="GAA5170177.1"/>
    </source>
</evidence>
<dbReference type="Gene3D" id="3.20.20.190">
    <property type="entry name" value="Phosphatidylinositol (PI) phosphodiesterase"/>
    <property type="match status" value="1"/>
</dbReference>
<dbReference type="EMBL" id="BAABJP010000043">
    <property type="protein sequence ID" value="GAA5170177.1"/>
    <property type="molecule type" value="Genomic_DNA"/>
</dbReference>
<evidence type="ECO:0000256" key="3">
    <source>
        <dbReference type="ARBA" id="ARBA00022729"/>
    </source>
</evidence>
<feature type="chain" id="PRO_5045903641" description="glycerophosphodiester phosphodiesterase" evidence="7">
    <location>
        <begin position="23"/>
        <end position="376"/>
    </location>
</feature>
<keyword evidence="4" id="KW-0319">Glycerol metabolism</keyword>
<dbReference type="InterPro" id="IPR030395">
    <property type="entry name" value="GP_PDE_dom"/>
</dbReference>
<comment type="catalytic activity">
    <reaction evidence="6">
        <text>a sn-glycero-3-phosphodiester + H2O = an alcohol + sn-glycerol 3-phosphate + H(+)</text>
        <dbReference type="Rhea" id="RHEA:12969"/>
        <dbReference type="ChEBI" id="CHEBI:15377"/>
        <dbReference type="ChEBI" id="CHEBI:15378"/>
        <dbReference type="ChEBI" id="CHEBI:30879"/>
        <dbReference type="ChEBI" id="CHEBI:57597"/>
        <dbReference type="ChEBI" id="CHEBI:83408"/>
        <dbReference type="EC" id="3.1.4.46"/>
    </reaction>
</comment>
<dbReference type="RefSeq" id="WP_185063569.1">
    <property type="nucleotide sequence ID" value="NZ_BAABJP010000043.1"/>
</dbReference>
<evidence type="ECO:0000313" key="10">
    <source>
        <dbReference type="Proteomes" id="UP001428817"/>
    </source>
</evidence>